<keyword evidence="11" id="KW-1185">Reference proteome</keyword>
<evidence type="ECO:0000256" key="7">
    <source>
        <dbReference type="SAM" id="MobiDB-lite"/>
    </source>
</evidence>
<evidence type="ECO:0000256" key="1">
    <source>
        <dbReference type="ARBA" id="ARBA00000548"/>
    </source>
</evidence>
<evidence type="ECO:0000313" key="10">
    <source>
        <dbReference type="EMBL" id="KAK9830924.1"/>
    </source>
</evidence>
<dbReference type="SUPFAM" id="SSF51011">
    <property type="entry name" value="Glycosyl hydrolase domain"/>
    <property type="match status" value="1"/>
</dbReference>
<dbReference type="Pfam" id="PF00128">
    <property type="entry name" value="Alpha-amylase"/>
    <property type="match status" value="1"/>
</dbReference>
<dbReference type="Gene3D" id="2.60.40.1180">
    <property type="entry name" value="Golgi alpha-mannosidase II"/>
    <property type="match status" value="1"/>
</dbReference>
<evidence type="ECO:0000259" key="8">
    <source>
        <dbReference type="SMART" id="SM00642"/>
    </source>
</evidence>
<dbReference type="InterPro" id="IPR006047">
    <property type="entry name" value="GH13_cat_dom"/>
</dbReference>
<evidence type="ECO:0000256" key="6">
    <source>
        <dbReference type="ARBA" id="ARBA00030238"/>
    </source>
</evidence>
<dbReference type="Pfam" id="PF07821">
    <property type="entry name" value="Alpha-amyl_C2"/>
    <property type="match status" value="1"/>
</dbReference>
<keyword evidence="5" id="KW-0326">Glycosidase</keyword>
<dbReference type="SMART" id="SM00642">
    <property type="entry name" value="Aamy"/>
    <property type="match status" value="1"/>
</dbReference>
<dbReference type="CDD" id="cd11314">
    <property type="entry name" value="AmyAc_arch_bac_plant_AmyA"/>
    <property type="match status" value="1"/>
</dbReference>
<evidence type="ECO:0000256" key="5">
    <source>
        <dbReference type="ARBA" id="ARBA00023295"/>
    </source>
</evidence>
<protein>
    <recommendedName>
        <fullName evidence="3">alpha-amylase</fullName>
        <ecNumber evidence="3">3.2.1.1</ecNumber>
    </recommendedName>
    <alternativeName>
        <fullName evidence="6">1,4-alpha-D-glucan glucanohydrolase</fullName>
    </alternativeName>
</protein>
<evidence type="ECO:0000259" key="9">
    <source>
        <dbReference type="SMART" id="SM00810"/>
    </source>
</evidence>
<accession>A0AAW1RB09</accession>
<dbReference type="EC" id="3.2.1.1" evidence="3"/>
<dbReference type="GO" id="GO:0005975">
    <property type="term" value="P:carbohydrate metabolic process"/>
    <property type="evidence" value="ECO:0007669"/>
    <property type="project" value="InterPro"/>
</dbReference>
<dbReference type="GO" id="GO:0005509">
    <property type="term" value="F:calcium ion binding"/>
    <property type="evidence" value="ECO:0007669"/>
    <property type="project" value="InterPro"/>
</dbReference>
<sequence length="458" mass="51180">MVAEQQQQACYVLQAAKVDEAPAQAAPKAAKVPTKAPGKKATAPALTPQDLDRVILTQGFGWDSCEKNNWYETLKSQIPELQKAGITHFWLPPPSQSVAHQGYLPGQLYNLNSKYGNREQLVALNKALKAAGIVPVCDIVINHRCADQQDESGVWNRFGDDVTHKGEKIDWGAWAITGDDPDFKGTGNPDTGDDYGPAPDLDHTNKDLRTHIKEWLNWLKDDIGFEGWRFDFVKGYGPQFIKEYVMETVGAESYNVGEFWVDCRWNGSDLDHNQDPARQALCDYLDGVGGAASLFDFPMKGILQEAVKNTQYWRLCDGAGKPPGLLGWWPTRATVFIKNHDTDSTQQHWPFPADKTETGYAYVLTHPGTPCIFYDDLWTDGDKLRELIALRKRADITARSNVEIRVADADLYLACIDKKVTVKLGPRYDLGDLLPKESEGWKVAVSGKDFCVWELASE</sequence>
<dbReference type="GO" id="GO:0004556">
    <property type="term" value="F:alpha-amylase activity"/>
    <property type="evidence" value="ECO:0007669"/>
    <property type="project" value="UniProtKB-EC"/>
</dbReference>
<evidence type="ECO:0000256" key="4">
    <source>
        <dbReference type="ARBA" id="ARBA00022801"/>
    </source>
</evidence>
<dbReference type="InterPro" id="IPR017853">
    <property type="entry name" value="GH"/>
</dbReference>
<feature type="region of interest" description="Disordered" evidence="7">
    <location>
        <begin position="23"/>
        <end position="44"/>
    </location>
</feature>
<dbReference type="SUPFAM" id="SSF51445">
    <property type="entry name" value="(Trans)glycosidases"/>
    <property type="match status" value="1"/>
</dbReference>
<dbReference type="EMBL" id="JALJOU010000049">
    <property type="protein sequence ID" value="KAK9830924.1"/>
    <property type="molecule type" value="Genomic_DNA"/>
</dbReference>
<feature type="domain" description="Glycosyl hydrolase family 13 catalytic" evidence="8">
    <location>
        <begin position="54"/>
        <end position="391"/>
    </location>
</feature>
<dbReference type="Gene3D" id="3.20.20.80">
    <property type="entry name" value="Glycosidases"/>
    <property type="match status" value="1"/>
</dbReference>
<comment type="catalytic activity">
    <reaction evidence="1">
        <text>Endohydrolysis of (1-&gt;4)-alpha-D-glucosidic linkages in polysaccharides containing three or more (1-&gt;4)-alpha-linked D-glucose units.</text>
        <dbReference type="EC" id="3.2.1.1"/>
    </reaction>
</comment>
<gene>
    <name evidence="10" type="ORF">WJX81_005842</name>
</gene>
<evidence type="ECO:0000256" key="3">
    <source>
        <dbReference type="ARBA" id="ARBA00012595"/>
    </source>
</evidence>
<dbReference type="AlphaFoldDB" id="A0AAW1RB09"/>
<evidence type="ECO:0000256" key="2">
    <source>
        <dbReference type="ARBA" id="ARBA00008061"/>
    </source>
</evidence>
<feature type="domain" description="Alpha-amylase C-terminal beta-sheet" evidence="9">
    <location>
        <begin position="392"/>
        <end position="455"/>
    </location>
</feature>
<keyword evidence="4" id="KW-0378">Hydrolase</keyword>
<evidence type="ECO:0000313" key="11">
    <source>
        <dbReference type="Proteomes" id="UP001445335"/>
    </source>
</evidence>
<dbReference type="SMART" id="SM00810">
    <property type="entry name" value="Alpha-amyl_C2"/>
    <property type="match status" value="1"/>
</dbReference>
<dbReference type="InterPro" id="IPR012850">
    <property type="entry name" value="A-amylase_bs_C"/>
</dbReference>
<proteinExistence type="inferred from homology"/>
<name>A0AAW1RB09_9CHLO</name>
<dbReference type="PANTHER" id="PTHR43447">
    <property type="entry name" value="ALPHA-AMYLASE"/>
    <property type="match status" value="1"/>
</dbReference>
<reference evidence="10 11" key="1">
    <citation type="journal article" date="2024" name="Nat. Commun.">
        <title>Phylogenomics reveals the evolutionary origins of lichenization in chlorophyte algae.</title>
        <authorList>
            <person name="Puginier C."/>
            <person name="Libourel C."/>
            <person name="Otte J."/>
            <person name="Skaloud P."/>
            <person name="Haon M."/>
            <person name="Grisel S."/>
            <person name="Petersen M."/>
            <person name="Berrin J.G."/>
            <person name="Delaux P.M."/>
            <person name="Dal Grande F."/>
            <person name="Keller J."/>
        </authorList>
    </citation>
    <scope>NUCLEOTIDE SEQUENCE [LARGE SCALE GENOMIC DNA]</scope>
    <source>
        <strain evidence="10 11">SAG 245.80</strain>
    </source>
</reference>
<organism evidence="10 11">
    <name type="scientific">Elliptochloris bilobata</name>
    <dbReference type="NCBI Taxonomy" id="381761"/>
    <lineage>
        <taxon>Eukaryota</taxon>
        <taxon>Viridiplantae</taxon>
        <taxon>Chlorophyta</taxon>
        <taxon>core chlorophytes</taxon>
        <taxon>Trebouxiophyceae</taxon>
        <taxon>Trebouxiophyceae incertae sedis</taxon>
        <taxon>Elliptochloris clade</taxon>
        <taxon>Elliptochloris</taxon>
    </lineage>
</organism>
<comment type="caution">
    <text evidence="10">The sequence shown here is derived from an EMBL/GenBank/DDBJ whole genome shotgun (WGS) entry which is preliminary data.</text>
</comment>
<comment type="similarity">
    <text evidence="2">Belongs to the glycosyl hydrolase 13 family.</text>
</comment>
<dbReference type="InterPro" id="IPR013780">
    <property type="entry name" value="Glyco_hydro_b"/>
</dbReference>
<dbReference type="Proteomes" id="UP001445335">
    <property type="component" value="Unassembled WGS sequence"/>
</dbReference>